<comment type="caution">
    <text evidence="1">The sequence shown here is derived from an EMBL/GenBank/DDBJ whole genome shotgun (WGS) entry which is preliminary data.</text>
</comment>
<protein>
    <submittedName>
        <fullName evidence="1">Uncharacterized protein</fullName>
    </submittedName>
</protein>
<gene>
    <name evidence="1" type="ORF">M9H77_16197</name>
</gene>
<sequence>MSVPISSIRDLLPCSLEELDITVETYFEESSSCTALSTDLAVWKPPPDNTWQLLTFNVDRSDSPPLTTIGLRSRQISATCSGESFRRILSIKHFVNGLKGIRMRARGLGSEEAHRWVYILQRASVEEADLMDIFSKSKHLDELHKHQTRKGQYLDFHSKEFWTKFHKARQKAEEEAAATGTSMPDDL</sequence>
<dbReference type="EMBL" id="CM044704">
    <property type="protein sequence ID" value="KAI5666344.1"/>
    <property type="molecule type" value="Genomic_DNA"/>
</dbReference>
<keyword evidence="2" id="KW-1185">Reference proteome</keyword>
<evidence type="ECO:0000313" key="1">
    <source>
        <dbReference type="EMBL" id="KAI5666344.1"/>
    </source>
</evidence>
<accession>A0ACC0B0U9</accession>
<dbReference type="Proteomes" id="UP001060085">
    <property type="component" value="Linkage Group LG04"/>
</dbReference>
<reference evidence="2" key="1">
    <citation type="journal article" date="2023" name="Nat. Plants">
        <title>Single-cell RNA sequencing provides a high-resolution roadmap for understanding the multicellular compartmentation of specialized metabolism.</title>
        <authorList>
            <person name="Sun S."/>
            <person name="Shen X."/>
            <person name="Li Y."/>
            <person name="Li Y."/>
            <person name="Wang S."/>
            <person name="Li R."/>
            <person name="Zhang H."/>
            <person name="Shen G."/>
            <person name="Guo B."/>
            <person name="Wei J."/>
            <person name="Xu J."/>
            <person name="St-Pierre B."/>
            <person name="Chen S."/>
            <person name="Sun C."/>
        </authorList>
    </citation>
    <scope>NUCLEOTIDE SEQUENCE [LARGE SCALE GENOMIC DNA]</scope>
</reference>
<organism evidence="1 2">
    <name type="scientific">Catharanthus roseus</name>
    <name type="common">Madagascar periwinkle</name>
    <name type="synonym">Vinca rosea</name>
    <dbReference type="NCBI Taxonomy" id="4058"/>
    <lineage>
        <taxon>Eukaryota</taxon>
        <taxon>Viridiplantae</taxon>
        <taxon>Streptophyta</taxon>
        <taxon>Embryophyta</taxon>
        <taxon>Tracheophyta</taxon>
        <taxon>Spermatophyta</taxon>
        <taxon>Magnoliopsida</taxon>
        <taxon>eudicotyledons</taxon>
        <taxon>Gunneridae</taxon>
        <taxon>Pentapetalae</taxon>
        <taxon>asterids</taxon>
        <taxon>lamiids</taxon>
        <taxon>Gentianales</taxon>
        <taxon>Apocynaceae</taxon>
        <taxon>Rauvolfioideae</taxon>
        <taxon>Vinceae</taxon>
        <taxon>Catharanthinae</taxon>
        <taxon>Catharanthus</taxon>
    </lineage>
</organism>
<evidence type="ECO:0000313" key="2">
    <source>
        <dbReference type="Proteomes" id="UP001060085"/>
    </source>
</evidence>
<proteinExistence type="predicted"/>
<name>A0ACC0B0U9_CATRO</name>